<gene>
    <name evidence="1" type="ORF">FMOSSE_LOCUS3285</name>
</gene>
<protein>
    <submittedName>
        <fullName evidence="1">6044_t:CDS:1</fullName>
    </submittedName>
</protein>
<dbReference type="Proteomes" id="UP000789375">
    <property type="component" value="Unassembled WGS sequence"/>
</dbReference>
<reference evidence="1" key="1">
    <citation type="submission" date="2021-06" db="EMBL/GenBank/DDBJ databases">
        <authorList>
            <person name="Kallberg Y."/>
            <person name="Tangrot J."/>
            <person name="Rosling A."/>
        </authorList>
    </citation>
    <scope>NUCLEOTIDE SEQUENCE</scope>
    <source>
        <strain evidence="1">87-6 pot B 2015</strain>
    </source>
</reference>
<evidence type="ECO:0000313" key="1">
    <source>
        <dbReference type="EMBL" id="CAG8486195.1"/>
    </source>
</evidence>
<organism evidence="1 2">
    <name type="scientific">Funneliformis mosseae</name>
    <name type="common">Endomycorrhizal fungus</name>
    <name type="synonym">Glomus mosseae</name>
    <dbReference type="NCBI Taxonomy" id="27381"/>
    <lineage>
        <taxon>Eukaryota</taxon>
        <taxon>Fungi</taxon>
        <taxon>Fungi incertae sedis</taxon>
        <taxon>Mucoromycota</taxon>
        <taxon>Glomeromycotina</taxon>
        <taxon>Glomeromycetes</taxon>
        <taxon>Glomerales</taxon>
        <taxon>Glomeraceae</taxon>
        <taxon>Funneliformis</taxon>
    </lineage>
</organism>
<dbReference type="EMBL" id="CAJVPP010000474">
    <property type="protein sequence ID" value="CAG8486195.1"/>
    <property type="molecule type" value="Genomic_DNA"/>
</dbReference>
<evidence type="ECO:0000313" key="2">
    <source>
        <dbReference type="Proteomes" id="UP000789375"/>
    </source>
</evidence>
<accession>A0A9N8WDN8</accession>
<comment type="caution">
    <text evidence="1">The sequence shown here is derived from an EMBL/GenBank/DDBJ whole genome shotgun (WGS) entry which is preliminary data.</text>
</comment>
<sequence>MVSPALHNLTVSHKKYQDIAQNIEKRFIHHKYLSDAFADSCVSELDGSINNQTSTSSTSSTSSTADLIKKKKSYANIRSSKSRRGIIICFTTSKLSPDACESKTCIKADHEPSKVRLWEGSLEDVSSEIEKEVLSNLMEYTRRDTKAAGIPDFNCHKVAIAKLDKDFTLLLPIEVKRKNI</sequence>
<keyword evidence="2" id="KW-1185">Reference proteome</keyword>
<proteinExistence type="predicted"/>
<dbReference type="AlphaFoldDB" id="A0A9N8WDN8"/>
<name>A0A9N8WDN8_FUNMO</name>